<evidence type="ECO:0000313" key="2">
    <source>
        <dbReference type="EMBL" id="SEG16827.1"/>
    </source>
</evidence>
<evidence type="ECO:0000259" key="1">
    <source>
        <dbReference type="Pfam" id="PF01636"/>
    </source>
</evidence>
<dbReference type="Proteomes" id="UP000236738">
    <property type="component" value="Unassembled WGS sequence"/>
</dbReference>
<proteinExistence type="predicted"/>
<keyword evidence="2" id="KW-0418">Kinase</keyword>
<dbReference type="Pfam" id="PF01636">
    <property type="entry name" value="APH"/>
    <property type="match status" value="1"/>
</dbReference>
<accession>A0A1H5XZH6</accession>
<dbReference type="EMBL" id="FNUS01000003">
    <property type="protein sequence ID" value="SEG16827.1"/>
    <property type="molecule type" value="Genomic_DNA"/>
</dbReference>
<feature type="domain" description="Aminoglycoside phosphotransferase" evidence="1">
    <location>
        <begin position="26"/>
        <end position="230"/>
    </location>
</feature>
<organism evidence="2 3">
    <name type="scientific">Halpernia humi</name>
    <dbReference type="NCBI Taxonomy" id="493375"/>
    <lineage>
        <taxon>Bacteria</taxon>
        <taxon>Pseudomonadati</taxon>
        <taxon>Bacteroidota</taxon>
        <taxon>Flavobacteriia</taxon>
        <taxon>Flavobacteriales</taxon>
        <taxon>Weeksellaceae</taxon>
        <taxon>Chryseobacterium group</taxon>
        <taxon>Halpernia</taxon>
    </lineage>
</organism>
<dbReference type="SUPFAM" id="SSF56112">
    <property type="entry name" value="Protein kinase-like (PK-like)"/>
    <property type="match status" value="1"/>
</dbReference>
<protein>
    <submittedName>
        <fullName evidence="2">Predicted phosphotransferase, aminoglycoside/choline kinase (APH/ChoK) family</fullName>
    </submittedName>
</protein>
<dbReference type="Gene3D" id="3.90.1200.10">
    <property type="match status" value="1"/>
</dbReference>
<keyword evidence="3" id="KW-1185">Reference proteome</keyword>
<dbReference type="InterPro" id="IPR002575">
    <property type="entry name" value="Aminoglycoside_PTrfase"/>
</dbReference>
<dbReference type="GO" id="GO:0016301">
    <property type="term" value="F:kinase activity"/>
    <property type="evidence" value="ECO:0007669"/>
    <property type="project" value="UniProtKB-KW"/>
</dbReference>
<evidence type="ECO:0000313" key="3">
    <source>
        <dbReference type="Proteomes" id="UP000236738"/>
    </source>
</evidence>
<sequence>MEEKEIIQFFEDFSQEKLQQILALPQSGSSRKNFIAKTAKEKFVITYNSNIAENRAFFYFSKLFSDLSLNTPEIFKINNDENLYIQSYLGEITLSEIIAKEGESDRVKNLVQNALSKLFSLQNATRDKVDFAQTFEYKSYDERPILNDLFYFKNFFADVLELPYQKSKLISEFLEIVKLVENLHPKGLMLRDFQARNIMVNVNNCVFFIDYQAAMQGPLMYDVVSFLFQAKANFSEYFKNEMLSFYINLFNDELDRNKLKKSLEPLKLMRYLQVLGAYGFRGLVQKKEHFLASIPKGVENIQHFANSWDEMKNYPELEKLIFNLNP</sequence>
<dbReference type="InterPro" id="IPR011009">
    <property type="entry name" value="Kinase-like_dom_sf"/>
</dbReference>
<dbReference type="OrthoDB" id="9784461at2"/>
<dbReference type="RefSeq" id="WP_103913577.1">
    <property type="nucleotide sequence ID" value="NZ_FNUS01000003.1"/>
</dbReference>
<gene>
    <name evidence="2" type="ORF">SAMN05421847_1608</name>
</gene>
<reference evidence="3" key="1">
    <citation type="submission" date="2016-10" db="EMBL/GenBank/DDBJ databases">
        <authorList>
            <person name="Varghese N."/>
            <person name="Submissions S."/>
        </authorList>
    </citation>
    <scope>NUCLEOTIDE SEQUENCE [LARGE SCALE GENOMIC DNA]</scope>
    <source>
        <strain evidence="3">DSM 21580</strain>
    </source>
</reference>
<keyword evidence="2" id="KW-0808">Transferase</keyword>
<dbReference type="AlphaFoldDB" id="A0A1H5XZH6"/>
<name>A0A1H5XZH6_9FLAO</name>